<accession>A0A927QKU2</accession>
<evidence type="ECO:0000256" key="3">
    <source>
        <dbReference type="ARBA" id="ARBA00023163"/>
    </source>
</evidence>
<protein>
    <submittedName>
        <fullName evidence="6">TetR/AcrR family transcriptional regulator</fullName>
    </submittedName>
</protein>
<dbReference type="SUPFAM" id="SSF48498">
    <property type="entry name" value="Tetracyclin repressor-like, C-terminal domain"/>
    <property type="match status" value="1"/>
</dbReference>
<dbReference type="PANTHER" id="PTHR30055">
    <property type="entry name" value="HTH-TYPE TRANSCRIPTIONAL REGULATOR RUTR"/>
    <property type="match status" value="1"/>
</dbReference>
<evidence type="ECO:0000259" key="5">
    <source>
        <dbReference type="PROSITE" id="PS50977"/>
    </source>
</evidence>
<evidence type="ECO:0000313" key="7">
    <source>
        <dbReference type="Proteomes" id="UP000661025"/>
    </source>
</evidence>
<organism evidence="6 7">
    <name type="scientific">Streptomyces caniscabiei</name>
    <dbReference type="NCBI Taxonomy" id="2746961"/>
    <lineage>
        <taxon>Bacteria</taxon>
        <taxon>Bacillati</taxon>
        <taxon>Actinomycetota</taxon>
        <taxon>Actinomycetes</taxon>
        <taxon>Kitasatosporales</taxon>
        <taxon>Streptomycetaceae</taxon>
        <taxon>Streptomyces</taxon>
    </lineage>
</organism>
<dbReference type="Pfam" id="PF21597">
    <property type="entry name" value="TetR_C_43"/>
    <property type="match status" value="1"/>
</dbReference>
<name>A0A927QKU2_9ACTN</name>
<reference evidence="6" key="1">
    <citation type="submission" date="2020-09" db="EMBL/GenBank/DDBJ databases">
        <title>Streptomyces canutascabiei sp. nov., which causes potato common scab and is distributed across the world.</title>
        <authorList>
            <person name="Nguyen H.P."/>
            <person name="Weisberg A.J."/>
            <person name="Chang J.H."/>
            <person name="Clarke C.R."/>
        </authorList>
    </citation>
    <scope>NUCLEOTIDE SEQUENCE</scope>
    <source>
        <strain evidence="6">ID-01-6.2a</strain>
    </source>
</reference>
<dbReference type="PANTHER" id="PTHR30055:SF234">
    <property type="entry name" value="HTH-TYPE TRANSCRIPTIONAL REGULATOR BETI"/>
    <property type="match status" value="1"/>
</dbReference>
<evidence type="ECO:0000313" key="6">
    <source>
        <dbReference type="EMBL" id="MBD9725292.1"/>
    </source>
</evidence>
<evidence type="ECO:0000256" key="1">
    <source>
        <dbReference type="ARBA" id="ARBA00023015"/>
    </source>
</evidence>
<keyword evidence="2 4" id="KW-0238">DNA-binding</keyword>
<dbReference type="InterPro" id="IPR050109">
    <property type="entry name" value="HTH-type_TetR-like_transc_reg"/>
</dbReference>
<dbReference type="InterPro" id="IPR009057">
    <property type="entry name" value="Homeodomain-like_sf"/>
</dbReference>
<dbReference type="GO" id="GO:0003700">
    <property type="term" value="F:DNA-binding transcription factor activity"/>
    <property type="evidence" value="ECO:0007669"/>
    <property type="project" value="TreeGrafter"/>
</dbReference>
<dbReference type="EMBL" id="JACYXT010000007">
    <property type="protein sequence ID" value="MBD9725292.1"/>
    <property type="molecule type" value="Genomic_DNA"/>
</dbReference>
<dbReference type="InterPro" id="IPR036271">
    <property type="entry name" value="Tet_transcr_reg_TetR-rel_C_sf"/>
</dbReference>
<keyword evidence="3" id="KW-0804">Transcription</keyword>
<feature type="DNA-binding region" description="H-T-H motif" evidence="4">
    <location>
        <begin position="46"/>
        <end position="65"/>
    </location>
</feature>
<proteinExistence type="predicted"/>
<dbReference type="AlphaFoldDB" id="A0A927QKU2"/>
<evidence type="ECO:0000256" key="2">
    <source>
        <dbReference type="ARBA" id="ARBA00023125"/>
    </source>
</evidence>
<dbReference type="Pfam" id="PF00440">
    <property type="entry name" value="TetR_N"/>
    <property type="match status" value="1"/>
</dbReference>
<sequence>MTPGSAYYCAVMATDRRTLRADAARNYQRIVGVAVTAFEELGPEVTLEEIARRADVSVMTVYRRFRARDQLVRAVLDHVLTTEVQPMTAAHTDDPWRDLVNVLEASIDVLARRQVILSIARESDAFDVEGVRHYLSSLERLLRRAVEAGVVRPELEVRDLAAVIVMVLATVRPSDPDGADRRRNLALVVEGLRVSPTTLPPSSRQAPGATVCEQ</sequence>
<dbReference type="Proteomes" id="UP000661025">
    <property type="component" value="Unassembled WGS sequence"/>
</dbReference>
<comment type="caution">
    <text evidence="6">The sequence shown here is derived from an EMBL/GenBank/DDBJ whole genome shotgun (WGS) entry which is preliminary data.</text>
</comment>
<dbReference type="Gene3D" id="1.10.357.10">
    <property type="entry name" value="Tetracycline Repressor, domain 2"/>
    <property type="match status" value="1"/>
</dbReference>
<gene>
    <name evidence="6" type="ORF">IHE70_19125</name>
</gene>
<keyword evidence="1" id="KW-0805">Transcription regulation</keyword>
<dbReference type="GO" id="GO:0000976">
    <property type="term" value="F:transcription cis-regulatory region binding"/>
    <property type="evidence" value="ECO:0007669"/>
    <property type="project" value="TreeGrafter"/>
</dbReference>
<dbReference type="InterPro" id="IPR049445">
    <property type="entry name" value="TetR_SbtR-like_C"/>
</dbReference>
<dbReference type="InterPro" id="IPR001647">
    <property type="entry name" value="HTH_TetR"/>
</dbReference>
<feature type="domain" description="HTH tetR-type" evidence="5">
    <location>
        <begin position="24"/>
        <end position="83"/>
    </location>
</feature>
<evidence type="ECO:0000256" key="4">
    <source>
        <dbReference type="PROSITE-ProRule" id="PRU00335"/>
    </source>
</evidence>
<dbReference type="PROSITE" id="PS50977">
    <property type="entry name" value="HTH_TETR_2"/>
    <property type="match status" value="1"/>
</dbReference>
<dbReference type="SUPFAM" id="SSF46689">
    <property type="entry name" value="Homeodomain-like"/>
    <property type="match status" value="1"/>
</dbReference>